<dbReference type="SMART" id="SM00482">
    <property type="entry name" value="POLAc"/>
    <property type="match status" value="1"/>
</dbReference>
<keyword evidence="5" id="KW-0540">Nuclease</keyword>
<dbReference type="STRING" id="85336.A7979_03550"/>
<dbReference type="CDD" id="cd06444">
    <property type="entry name" value="DNA_pol_A"/>
    <property type="match status" value="1"/>
</dbReference>
<dbReference type="Gene3D" id="3.30.70.370">
    <property type="match status" value="1"/>
</dbReference>
<comment type="catalytic activity">
    <reaction evidence="3">
        <text>DNA(n) + a 2'-deoxyribonucleoside 5'-triphosphate = DNA(n+1) + diphosphate</text>
        <dbReference type="Rhea" id="RHEA:22508"/>
        <dbReference type="Rhea" id="RHEA-COMP:17339"/>
        <dbReference type="Rhea" id="RHEA-COMP:17340"/>
        <dbReference type="ChEBI" id="CHEBI:33019"/>
        <dbReference type="ChEBI" id="CHEBI:61560"/>
        <dbReference type="ChEBI" id="CHEBI:173112"/>
        <dbReference type="EC" id="2.7.7.7"/>
    </reaction>
</comment>
<feature type="domain" description="DNA-directed DNA polymerase family A palm" evidence="4">
    <location>
        <begin position="338"/>
        <end position="548"/>
    </location>
</feature>
<dbReference type="GO" id="GO:0006302">
    <property type="term" value="P:double-strand break repair"/>
    <property type="evidence" value="ECO:0007669"/>
    <property type="project" value="TreeGrafter"/>
</dbReference>
<dbReference type="SUPFAM" id="SSF56672">
    <property type="entry name" value="DNA/RNA polymerases"/>
    <property type="match status" value="1"/>
</dbReference>
<dbReference type="InterPro" id="IPR043502">
    <property type="entry name" value="DNA/RNA_pol_sf"/>
</dbReference>
<dbReference type="GO" id="GO:0003887">
    <property type="term" value="F:DNA-directed DNA polymerase activity"/>
    <property type="evidence" value="ECO:0007669"/>
    <property type="project" value="UniProtKB-EC"/>
</dbReference>
<evidence type="ECO:0000313" key="6">
    <source>
        <dbReference type="Proteomes" id="UP000297951"/>
    </source>
</evidence>
<dbReference type="AlphaFoldDB" id="A0A4Y9F4Q1"/>
<evidence type="ECO:0000256" key="2">
    <source>
        <dbReference type="ARBA" id="ARBA00022705"/>
    </source>
</evidence>
<evidence type="ECO:0000256" key="3">
    <source>
        <dbReference type="ARBA" id="ARBA00049244"/>
    </source>
</evidence>
<dbReference type="GO" id="GO:0004527">
    <property type="term" value="F:exonuclease activity"/>
    <property type="evidence" value="ECO:0007669"/>
    <property type="project" value="UniProtKB-KW"/>
</dbReference>
<name>A0A4Y9F4Q1_9MICC</name>
<keyword evidence="2" id="KW-0235">DNA replication</keyword>
<dbReference type="Pfam" id="PF00476">
    <property type="entry name" value="DNA_pol_A"/>
    <property type="match status" value="1"/>
</dbReference>
<reference evidence="5 6" key="1">
    <citation type="submission" date="2019-03" db="EMBL/GenBank/DDBJ databases">
        <title>Diversity of the mouse oral microbiome.</title>
        <authorList>
            <person name="Joseph S."/>
            <person name="Aduse-Opoku J."/>
            <person name="Curtis M."/>
            <person name="Wade W."/>
            <person name="Hashim A."/>
        </authorList>
    </citation>
    <scope>NUCLEOTIDE SEQUENCE [LARGE SCALE GENOMIC DNA]</scope>
    <source>
        <strain evidence="6">irhom_31</strain>
    </source>
</reference>
<evidence type="ECO:0000259" key="4">
    <source>
        <dbReference type="SMART" id="SM00482"/>
    </source>
</evidence>
<dbReference type="OrthoDB" id="4414061at2"/>
<organism evidence="5 6">
    <name type="scientific">Rothia nasimurium</name>
    <dbReference type="NCBI Taxonomy" id="85336"/>
    <lineage>
        <taxon>Bacteria</taxon>
        <taxon>Bacillati</taxon>
        <taxon>Actinomycetota</taxon>
        <taxon>Actinomycetes</taxon>
        <taxon>Micrococcales</taxon>
        <taxon>Micrococcaceae</taxon>
        <taxon>Rothia</taxon>
    </lineage>
</organism>
<keyword evidence="5" id="KW-0378">Hydrolase</keyword>
<dbReference type="Gene3D" id="1.10.150.20">
    <property type="entry name" value="5' to 3' exonuclease, C-terminal subdomain"/>
    <property type="match status" value="1"/>
</dbReference>
<dbReference type="NCBIfam" id="NF011538">
    <property type="entry name" value="PRK14975.1-1"/>
    <property type="match status" value="1"/>
</dbReference>
<dbReference type="EMBL" id="SPQC01000020">
    <property type="protein sequence ID" value="TFU22238.1"/>
    <property type="molecule type" value="Genomic_DNA"/>
</dbReference>
<dbReference type="PANTHER" id="PTHR10133">
    <property type="entry name" value="DNA POLYMERASE I"/>
    <property type="match status" value="1"/>
</dbReference>
<dbReference type="GO" id="GO:0006261">
    <property type="term" value="P:DNA-templated DNA replication"/>
    <property type="evidence" value="ECO:0007669"/>
    <property type="project" value="InterPro"/>
</dbReference>
<dbReference type="RefSeq" id="WP_135012669.1">
    <property type="nucleotide sequence ID" value="NZ_JADGLK010000020.1"/>
</dbReference>
<dbReference type="InterPro" id="IPR002298">
    <property type="entry name" value="DNA_polymerase_A"/>
</dbReference>
<dbReference type="Proteomes" id="UP000297951">
    <property type="component" value="Unassembled WGS sequence"/>
</dbReference>
<keyword evidence="5" id="KW-0269">Exonuclease</keyword>
<protein>
    <recommendedName>
        <fullName evidence="1">DNA-directed DNA polymerase</fullName>
        <ecNumber evidence="1">2.7.7.7</ecNumber>
    </recommendedName>
</protein>
<proteinExistence type="predicted"/>
<evidence type="ECO:0000256" key="1">
    <source>
        <dbReference type="ARBA" id="ARBA00012417"/>
    </source>
</evidence>
<comment type="caution">
    <text evidence="5">The sequence shown here is derived from an EMBL/GenBank/DDBJ whole genome shotgun (WGS) entry which is preliminary data.</text>
</comment>
<evidence type="ECO:0000313" key="5">
    <source>
        <dbReference type="EMBL" id="TFU22238.1"/>
    </source>
</evidence>
<dbReference type="GO" id="GO:0003677">
    <property type="term" value="F:DNA binding"/>
    <property type="evidence" value="ECO:0007669"/>
    <property type="project" value="InterPro"/>
</dbReference>
<dbReference type="EC" id="2.7.7.7" evidence="1"/>
<dbReference type="PANTHER" id="PTHR10133:SF27">
    <property type="entry name" value="DNA POLYMERASE NU"/>
    <property type="match status" value="1"/>
</dbReference>
<gene>
    <name evidence="5" type="ORF">E4U03_06645</name>
</gene>
<dbReference type="InterPro" id="IPR001098">
    <property type="entry name" value="DNA-dir_DNA_pol_A_palm_dom"/>
</dbReference>
<sequence length="589" mass="64699">MYIVLGPATSPGDTPLWEAITLNDTSSGTHRTFPFTKLPDFVRAVEAQNPHRVIRWAWADARELMPALLAAGVSPASCHDLRLTQRILLTAATRAQNRLPYTPTIDLTPEPAPPAGVLPARLQIEGQTSLFDDLDPASPEQHEAAGPTASALLTELRTQLEAVAACPAPARLSLLLAAESQGALIAAEMKHYGMPWNRTIHEKILEHALGPRPTGYDRPYKMERLATRIREELGAPNLNPDSPQEVLKTLQAAGHSVTSTRKWELTEWANAVPHLREERWQLVRPLLDYKRLARLYTANGWNWLDTWVTNNRFHPTYEVGSAATGRWGGHGGGAMQIPKDVRPAIRAEEGMILTVADAAQIEPRILAVMSGDRALAVAGRGTDLYLGIAHIGERTGSVLNDRSHAKIALLAAMYGATTGEGGQLMPHLKKMFPAAIGLTERAADVGLRGGQVTTYLGRTSPAPSHAWFQAQRNQVTAADERAARSAARAHSRFTRNFVIQGTAAEWAIIWMAQIRKRLRTERRFGKRMQTRLVYFLHDEIMLYGPVGESARAAEIVRESAQAAAELIFGPTDVEFPVTVVTTDDYSQAK</sequence>
<accession>A0A4Y9F4Q1</accession>